<sequence length="146" mass="15584">MKFFDFAITAVVLGLTISSAGAAPAGDASANAISGKRVDCAAIAAIIRKWTEDALQRFRVAFSVTRPDFSNGRLEESCSLWTHDTITTKPSGKCSGISNNVACYHSAADQSWVVDNNQLIGSGDPIEDCIVTVFRDVLASKWGCHV</sequence>
<dbReference type="Proteomes" id="UP000774617">
    <property type="component" value="Unassembled WGS sequence"/>
</dbReference>
<feature type="signal peptide" evidence="1">
    <location>
        <begin position="1"/>
        <end position="22"/>
    </location>
</feature>
<name>A0ABQ8G7V9_9PEZI</name>
<accession>A0ABQ8G7V9</accession>
<dbReference type="EMBL" id="JAGTJR010000017">
    <property type="protein sequence ID" value="KAH7046706.1"/>
    <property type="molecule type" value="Genomic_DNA"/>
</dbReference>
<keyword evidence="1" id="KW-0732">Signal</keyword>
<evidence type="ECO:0000313" key="3">
    <source>
        <dbReference type="Proteomes" id="UP000774617"/>
    </source>
</evidence>
<feature type="chain" id="PRO_5045875060" evidence="1">
    <location>
        <begin position="23"/>
        <end position="146"/>
    </location>
</feature>
<evidence type="ECO:0000313" key="2">
    <source>
        <dbReference type="EMBL" id="KAH7046706.1"/>
    </source>
</evidence>
<keyword evidence="3" id="KW-1185">Reference proteome</keyword>
<organism evidence="2 3">
    <name type="scientific">Macrophomina phaseolina</name>
    <dbReference type="NCBI Taxonomy" id="35725"/>
    <lineage>
        <taxon>Eukaryota</taxon>
        <taxon>Fungi</taxon>
        <taxon>Dikarya</taxon>
        <taxon>Ascomycota</taxon>
        <taxon>Pezizomycotina</taxon>
        <taxon>Dothideomycetes</taxon>
        <taxon>Dothideomycetes incertae sedis</taxon>
        <taxon>Botryosphaeriales</taxon>
        <taxon>Botryosphaeriaceae</taxon>
        <taxon>Macrophomina</taxon>
    </lineage>
</organism>
<reference evidence="2 3" key="1">
    <citation type="journal article" date="2021" name="Nat. Commun.">
        <title>Genetic determinants of endophytism in the Arabidopsis root mycobiome.</title>
        <authorList>
            <person name="Mesny F."/>
            <person name="Miyauchi S."/>
            <person name="Thiergart T."/>
            <person name="Pickel B."/>
            <person name="Atanasova L."/>
            <person name="Karlsson M."/>
            <person name="Huettel B."/>
            <person name="Barry K.W."/>
            <person name="Haridas S."/>
            <person name="Chen C."/>
            <person name="Bauer D."/>
            <person name="Andreopoulos W."/>
            <person name="Pangilinan J."/>
            <person name="LaButti K."/>
            <person name="Riley R."/>
            <person name="Lipzen A."/>
            <person name="Clum A."/>
            <person name="Drula E."/>
            <person name="Henrissat B."/>
            <person name="Kohler A."/>
            <person name="Grigoriev I.V."/>
            <person name="Martin F.M."/>
            <person name="Hacquard S."/>
        </authorList>
    </citation>
    <scope>NUCLEOTIDE SEQUENCE [LARGE SCALE GENOMIC DNA]</scope>
    <source>
        <strain evidence="2 3">MPI-SDFR-AT-0080</strain>
    </source>
</reference>
<gene>
    <name evidence="2" type="ORF">B0J12DRAFT_786762</name>
</gene>
<comment type="caution">
    <text evidence="2">The sequence shown here is derived from an EMBL/GenBank/DDBJ whole genome shotgun (WGS) entry which is preliminary data.</text>
</comment>
<evidence type="ECO:0000256" key="1">
    <source>
        <dbReference type="SAM" id="SignalP"/>
    </source>
</evidence>
<proteinExistence type="predicted"/>
<protein>
    <submittedName>
        <fullName evidence="2">Uncharacterized protein</fullName>
    </submittedName>
</protein>